<feature type="transmembrane region" description="Helical" evidence="2">
    <location>
        <begin position="362"/>
        <end position="384"/>
    </location>
</feature>
<dbReference type="OrthoDB" id="2317554at2"/>
<keyword evidence="5" id="KW-1185">Reference proteome</keyword>
<keyword evidence="2" id="KW-0472">Membrane</keyword>
<dbReference type="GeneID" id="66872962"/>
<dbReference type="AlphaFoldDB" id="A0A0L0QRP3"/>
<dbReference type="PIRSF" id="PIRSF026631">
    <property type="entry name" value="UCP026631"/>
    <property type="match status" value="1"/>
</dbReference>
<dbReference type="PANTHER" id="PTHR34473:SF2">
    <property type="entry name" value="UPF0699 TRANSMEMBRANE PROTEIN YDBT"/>
    <property type="match status" value="1"/>
</dbReference>
<evidence type="ECO:0000313" key="4">
    <source>
        <dbReference type="EMBL" id="KNE21310.1"/>
    </source>
</evidence>
<proteinExistence type="predicted"/>
<feature type="transmembrane region" description="Helical" evidence="2">
    <location>
        <begin position="194"/>
        <end position="213"/>
    </location>
</feature>
<feature type="transmembrane region" description="Helical" evidence="2">
    <location>
        <begin position="47"/>
        <end position="65"/>
    </location>
</feature>
<dbReference type="Proteomes" id="UP000036780">
    <property type="component" value="Unassembled WGS sequence"/>
</dbReference>
<keyword evidence="2" id="KW-0812">Transmembrane</keyword>
<dbReference type="InterPro" id="IPR005182">
    <property type="entry name" value="YdbS-like_PH"/>
</dbReference>
<dbReference type="PATRIC" id="fig|1473.5.peg.4298"/>
<name>A0A0L0QRP3_VIRPA</name>
<evidence type="ECO:0000256" key="1">
    <source>
        <dbReference type="SAM" id="MobiDB-lite"/>
    </source>
</evidence>
<dbReference type="PANTHER" id="PTHR34473">
    <property type="entry name" value="UPF0699 TRANSMEMBRANE PROTEIN YDBS"/>
    <property type="match status" value="1"/>
</dbReference>
<accession>A0A0L0QRP3</accession>
<gene>
    <name evidence="4" type="ORF">AFK71_06445</name>
</gene>
<feature type="domain" description="YdbS-like PH" evidence="3">
    <location>
        <begin position="263"/>
        <end position="342"/>
    </location>
</feature>
<dbReference type="RefSeq" id="WP_050350732.1">
    <property type="nucleotide sequence ID" value="NZ_CP073011.1"/>
</dbReference>
<dbReference type="EMBL" id="LGTO01000005">
    <property type="protein sequence ID" value="KNE21310.1"/>
    <property type="molecule type" value="Genomic_DNA"/>
</dbReference>
<feature type="transmembrane region" description="Helical" evidence="2">
    <location>
        <begin position="233"/>
        <end position="254"/>
    </location>
</feature>
<keyword evidence="2" id="KW-1133">Transmembrane helix</keyword>
<sequence length="505" mass="58843">METNKRMHPMMMLVSFIASLKDIFFIFIFLFVINLSSTATWVEIGRILFFVYLIYKVFSVIITWWRTTYSVNESFIEIKQGIFTRKQHQILFDRIQNVQTNTPFYLRPLNLTALTLETGAEDEDSSFTFTAISKQEAEQIEHVLDYYTKQQGQEPETTETNETETADSNAQPVMKDKRIVHFNPTKKDVLKASALSFSYLLLIPVLASLLSNIDEVYDLSETGEKIFHFLRESWFWLSVLIFMFIIIAIGFGLVRTYLKYGRYEISSDQERIYIRKGVWNEQHFSIRKQNVQAVHIEQSLLKRMLRIAEVKLISAGGVDLSGEEINSLYPFLPINRAHHMIEEILPEFAIKAGMEQLPKKSLVARICQIPLLWITGTAIIVIFFPKWWPVSIILFLLTIASRILDYYFTCYLVHGEILQIRTGGFFITTSITTREKIIEFKLEQNLIQKRFGLADIETTNRSKPIHVNALYNIPIDMVQRTFAWYTGRSPKIEGGSYGEQDLYRR</sequence>
<feature type="transmembrane region" description="Helical" evidence="2">
    <location>
        <begin position="390"/>
        <end position="413"/>
    </location>
</feature>
<dbReference type="Pfam" id="PF03703">
    <property type="entry name" value="bPH_2"/>
    <property type="match status" value="3"/>
</dbReference>
<comment type="caution">
    <text evidence="4">The sequence shown here is derived from an EMBL/GenBank/DDBJ whole genome shotgun (WGS) entry which is preliminary data.</text>
</comment>
<feature type="domain" description="YdbS-like PH" evidence="3">
    <location>
        <begin position="64"/>
        <end position="141"/>
    </location>
</feature>
<feature type="transmembrane region" description="Helical" evidence="2">
    <location>
        <begin position="12"/>
        <end position="35"/>
    </location>
</feature>
<feature type="compositionally biased region" description="Acidic residues" evidence="1">
    <location>
        <begin position="156"/>
        <end position="165"/>
    </location>
</feature>
<dbReference type="InterPro" id="IPR014529">
    <property type="entry name" value="UCP026631"/>
</dbReference>
<evidence type="ECO:0000259" key="3">
    <source>
        <dbReference type="Pfam" id="PF03703"/>
    </source>
</evidence>
<reference evidence="5" key="1">
    <citation type="submission" date="2015-07" db="EMBL/GenBank/DDBJ databases">
        <title>Fjat-10053 dsm26.</title>
        <authorList>
            <person name="Liu B."/>
            <person name="Wang J."/>
            <person name="Zhu Y."/>
            <person name="Liu G."/>
            <person name="Chen Q."/>
            <person name="Chen Z."/>
            <person name="Lan J."/>
            <person name="Che J."/>
            <person name="Ge C."/>
            <person name="Shi H."/>
            <person name="Pan Z."/>
            <person name="Liu X."/>
        </authorList>
    </citation>
    <scope>NUCLEOTIDE SEQUENCE [LARGE SCALE GENOMIC DNA]</scope>
    <source>
        <strain evidence="5">DSM 26</strain>
    </source>
</reference>
<evidence type="ECO:0000313" key="5">
    <source>
        <dbReference type="Proteomes" id="UP000036780"/>
    </source>
</evidence>
<feature type="domain" description="YdbS-like PH" evidence="3">
    <location>
        <begin position="406"/>
        <end position="464"/>
    </location>
</feature>
<feature type="region of interest" description="Disordered" evidence="1">
    <location>
        <begin position="150"/>
        <end position="169"/>
    </location>
</feature>
<organism evidence="4 5">
    <name type="scientific">Virgibacillus pantothenticus</name>
    <dbReference type="NCBI Taxonomy" id="1473"/>
    <lineage>
        <taxon>Bacteria</taxon>
        <taxon>Bacillati</taxon>
        <taxon>Bacillota</taxon>
        <taxon>Bacilli</taxon>
        <taxon>Bacillales</taxon>
        <taxon>Bacillaceae</taxon>
        <taxon>Virgibacillus</taxon>
    </lineage>
</organism>
<evidence type="ECO:0000256" key="2">
    <source>
        <dbReference type="SAM" id="Phobius"/>
    </source>
</evidence>
<protein>
    <recommendedName>
        <fullName evidence="3">YdbS-like PH domain-containing protein</fullName>
    </recommendedName>
</protein>